<dbReference type="InterPro" id="IPR043159">
    <property type="entry name" value="Lectin_gal-bd_sf"/>
</dbReference>
<keyword evidence="4" id="KW-0472">Membrane</keyword>
<keyword evidence="1" id="KW-1015">Disulfide bond</keyword>
<protein>
    <recommendedName>
        <fullName evidence="5">CUB domain-containing protein</fullName>
    </recommendedName>
</protein>
<name>A0AAD9JQF8_9ANNE</name>
<keyword evidence="7" id="KW-1185">Reference proteome</keyword>
<evidence type="ECO:0000313" key="6">
    <source>
        <dbReference type="EMBL" id="KAK2157026.1"/>
    </source>
</evidence>
<dbReference type="Gene3D" id="2.60.120.290">
    <property type="entry name" value="Spermadhesin, CUB domain"/>
    <property type="match status" value="1"/>
</dbReference>
<evidence type="ECO:0000256" key="4">
    <source>
        <dbReference type="SAM" id="Phobius"/>
    </source>
</evidence>
<sequence length="421" mass="46675">MTESAEFGRMEAGKCIDPDSGELGCTNDILFLADRWCSGRRECEFTSPNKDIMEANTECGSRDLMYLRVTYSCYKVFEQDHRCSAHSPNIINIPNGIISSHVTDKTGCGSLTSPWIIEAKAGQTVEISLLDFKALDRARRHSLVTCFDIYGFMVEKTLNINQTICGQTTRESVIYRSKSNAVEISLKSSSSYNYILMFSVFAWYKRNGNEAVIGCEASDLQWRLTCIGTKWSGRTGNCSAPVISHKGASEAEKSEFEISTIVIVAGIIGGTIVLAVAVIVCGVVYIQKYKNRLEKRASEFRIPGTDVSEHFKTCPHYKAMPASTTEGQDEYLQPNTNPRPDEEVLNQNEPLVHIWETPLPQPGGTGATEQSAHCTIHRIPKDSRVPNGPNVKTATNDIIRSGTSYYSPNTGHKYYVVDKST</sequence>
<evidence type="ECO:0000259" key="5">
    <source>
        <dbReference type="PROSITE" id="PS01180"/>
    </source>
</evidence>
<evidence type="ECO:0000313" key="7">
    <source>
        <dbReference type="Proteomes" id="UP001208570"/>
    </source>
</evidence>
<evidence type="ECO:0000256" key="3">
    <source>
        <dbReference type="SAM" id="MobiDB-lite"/>
    </source>
</evidence>
<feature type="transmembrane region" description="Helical" evidence="4">
    <location>
        <begin position="261"/>
        <end position="286"/>
    </location>
</feature>
<dbReference type="PROSITE" id="PS01180">
    <property type="entry name" value="CUB"/>
    <property type="match status" value="1"/>
</dbReference>
<reference evidence="6" key="1">
    <citation type="journal article" date="2023" name="Mol. Biol. Evol.">
        <title>Third-Generation Sequencing Reveals the Adaptive Role of the Epigenome in Three Deep-Sea Polychaetes.</title>
        <authorList>
            <person name="Perez M."/>
            <person name="Aroh O."/>
            <person name="Sun Y."/>
            <person name="Lan Y."/>
            <person name="Juniper S.K."/>
            <person name="Young C.R."/>
            <person name="Angers B."/>
            <person name="Qian P.Y."/>
        </authorList>
    </citation>
    <scope>NUCLEOTIDE SEQUENCE</scope>
    <source>
        <strain evidence="6">P08H-3</strain>
    </source>
</reference>
<organism evidence="6 7">
    <name type="scientific">Paralvinella palmiformis</name>
    <dbReference type="NCBI Taxonomy" id="53620"/>
    <lineage>
        <taxon>Eukaryota</taxon>
        <taxon>Metazoa</taxon>
        <taxon>Spiralia</taxon>
        <taxon>Lophotrochozoa</taxon>
        <taxon>Annelida</taxon>
        <taxon>Polychaeta</taxon>
        <taxon>Sedentaria</taxon>
        <taxon>Canalipalpata</taxon>
        <taxon>Terebellida</taxon>
        <taxon>Terebelliformia</taxon>
        <taxon>Alvinellidae</taxon>
        <taxon>Paralvinella</taxon>
    </lineage>
</organism>
<gene>
    <name evidence="6" type="ORF">LSH36_200g02275</name>
</gene>
<accession>A0AAD9JQF8</accession>
<dbReference type="Proteomes" id="UP001208570">
    <property type="component" value="Unassembled WGS sequence"/>
</dbReference>
<dbReference type="PANTHER" id="PTHR46780">
    <property type="entry name" value="PROTEIN EVA-1"/>
    <property type="match status" value="1"/>
</dbReference>
<comment type="caution">
    <text evidence="6">The sequence shown here is derived from an EMBL/GenBank/DDBJ whole genome shotgun (WGS) entry which is preliminary data.</text>
</comment>
<dbReference type="InterPro" id="IPR000859">
    <property type="entry name" value="CUB_dom"/>
</dbReference>
<evidence type="ECO:0000256" key="1">
    <source>
        <dbReference type="ARBA" id="ARBA00023157"/>
    </source>
</evidence>
<keyword evidence="4" id="KW-1133">Transmembrane helix</keyword>
<dbReference type="InterPro" id="IPR035914">
    <property type="entry name" value="Sperma_CUB_dom_sf"/>
</dbReference>
<dbReference type="CDD" id="cd22823">
    <property type="entry name" value="Gal_Rha_Lectin"/>
    <property type="match status" value="1"/>
</dbReference>
<dbReference type="Gene3D" id="2.60.120.740">
    <property type="match status" value="1"/>
</dbReference>
<feature type="domain" description="CUB" evidence="5">
    <location>
        <begin position="73"/>
        <end position="207"/>
    </location>
</feature>
<evidence type="ECO:0000256" key="2">
    <source>
        <dbReference type="PROSITE-ProRule" id="PRU00059"/>
    </source>
</evidence>
<dbReference type="AlphaFoldDB" id="A0AAD9JQF8"/>
<keyword evidence="4" id="KW-0812">Transmembrane</keyword>
<feature type="region of interest" description="Disordered" evidence="3">
    <location>
        <begin position="321"/>
        <end position="343"/>
    </location>
</feature>
<dbReference type="EMBL" id="JAODUP010000200">
    <property type="protein sequence ID" value="KAK2157026.1"/>
    <property type="molecule type" value="Genomic_DNA"/>
</dbReference>
<comment type="caution">
    <text evidence="2">Lacks conserved residue(s) required for the propagation of feature annotation.</text>
</comment>
<proteinExistence type="predicted"/>